<dbReference type="SUPFAM" id="SSF89837">
    <property type="entry name" value="Doublecortin (DC)"/>
    <property type="match status" value="1"/>
</dbReference>
<feature type="compositionally biased region" description="Basic and acidic residues" evidence="6">
    <location>
        <begin position="250"/>
        <end position="263"/>
    </location>
</feature>
<feature type="compositionally biased region" description="Polar residues" evidence="6">
    <location>
        <begin position="857"/>
        <end position="869"/>
    </location>
</feature>
<organism evidence="8 9">
    <name type="scientific">Danionella cerebrum</name>
    <dbReference type="NCBI Taxonomy" id="2873325"/>
    <lineage>
        <taxon>Eukaryota</taxon>
        <taxon>Metazoa</taxon>
        <taxon>Chordata</taxon>
        <taxon>Craniata</taxon>
        <taxon>Vertebrata</taxon>
        <taxon>Euteleostomi</taxon>
        <taxon>Actinopterygii</taxon>
        <taxon>Neopterygii</taxon>
        <taxon>Teleostei</taxon>
        <taxon>Ostariophysi</taxon>
        <taxon>Cypriniformes</taxon>
        <taxon>Danionidae</taxon>
        <taxon>Danioninae</taxon>
        <taxon>Danionella</taxon>
    </lineage>
</organism>
<feature type="compositionally biased region" description="Basic and acidic residues" evidence="6">
    <location>
        <begin position="2075"/>
        <end position="2088"/>
    </location>
</feature>
<feature type="compositionally biased region" description="Acidic residues" evidence="6">
    <location>
        <begin position="2019"/>
        <end position="2028"/>
    </location>
</feature>
<feature type="region of interest" description="Disordered" evidence="6">
    <location>
        <begin position="1526"/>
        <end position="1590"/>
    </location>
</feature>
<keyword evidence="3" id="KW-0963">Cytoplasm</keyword>
<dbReference type="EMBL" id="SRMA01024264">
    <property type="protein sequence ID" value="TRZ00775.1"/>
    <property type="molecule type" value="Genomic_DNA"/>
</dbReference>
<evidence type="ECO:0000259" key="7">
    <source>
        <dbReference type="PROSITE" id="PS50309"/>
    </source>
</evidence>
<evidence type="ECO:0000256" key="5">
    <source>
        <dbReference type="ARBA" id="ARBA00023273"/>
    </source>
</evidence>
<evidence type="ECO:0000313" key="8">
    <source>
        <dbReference type="EMBL" id="TRZ00775.1"/>
    </source>
</evidence>
<feature type="compositionally biased region" description="Low complexity" evidence="6">
    <location>
        <begin position="1100"/>
        <end position="1120"/>
    </location>
</feature>
<dbReference type="STRING" id="623744.A0A553RF05"/>
<feature type="compositionally biased region" description="Basic and acidic residues" evidence="6">
    <location>
        <begin position="1965"/>
        <end position="1990"/>
    </location>
</feature>
<dbReference type="Gene3D" id="3.10.20.230">
    <property type="entry name" value="Doublecortin domain"/>
    <property type="match status" value="1"/>
</dbReference>
<feature type="compositionally biased region" description="Basic and acidic residues" evidence="6">
    <location>
        <begin position="2220"/>
        <end position="2251"/>
    </location>
</feature>
<dbReference type="GO" id="GO:0042461">
    <property type="term" value="P:photoreceptor cell development"/>
    <property type="evidence" value="ECO:0007669"/>
    <property type="project" value="TreeGrafter"/>
</dbReference>
<feature type="region of interest" description="Disordered" evidence="6">
    <location>
        <begin position="1216"/>
        <end position="1239"/>
    </location>
</feature>
<feature type="compositionally biased region" description="Low complexity" evidence="6">
    <location>
        <begin position="1220"/>
        <end position="1238"/>
    </location>
</feature>
<feature type="compositionally biased region" description="Basic and acidic residues" evidence="6">
    <location>
        <begin position="2181"/>
        <end position="2193"/>
    </location>
</feature>
<feature type="compositionally biased region" description="Acidic residues" evidence="6">
    <location>
        <begin position="1949"/>
        <end position="1961"/>
    </location>
</feature>
<feature type="compositionally biased region" description="Low complexity" evidence="6">
    <location>
        <begin position="1063"/>
        <end position="1082"/>
    </location>
</feature>
<keyword evidence="4" id="KW-0677">Repeat</keyword>
<dbReference type="PANTHER" id="PTHR23005">
    <property type="entry name" value="RETINITIS PIGMENTOSA 1 PROTEIN"/>
    <property type="match status" value="1"/>
</dbReference>
<feature type="region of interest" description="Disordered" evidence="6">
    <location>
        <begin position="857"/>
        <end position="1181"/>
    </location>
</feature>
<feature type="compositionally biased region" description="Low complexity" evidence="6">
    <location>
        <begin position="807"/>
        <end position="817"/>
    </location>
</feature>
<feature type="compositionally biased region" description="Basic and acidic residues" evidence="6">
    <location>
        <begin position="1316"/>
        <end position="1325"/>
    </location>
</feature>
<feature type="domain" description="Doublecortin" evidence="7">
    <location>
        <begin position="273"/>
        <end position="352"/>
    </location>
</feature>
<feature type="compositionally biased region" description="Basic and acidic residues" evidence="6">
    <location>
        <begin position="1121"/>
        <end position="1133"/>
    </location>
</feature>
<dbReference type="PANTHER" id="PTHR23005:SF3">
    <property type="entry name" value="RETINITIS PIGMENTOSA 1-LIKE 1 PROTEIN"/>
    <property type="match status" value="1"/>
</dbReference>
<feature type="compositionally biased region" description="Basic and acidic residues" evidence="6">
    <location>
        <begin position="973"/>
        <end position="984"/>
    </location>
</feature>
<feature type="compositionally biased region" description="Basic and acidic residues" evidence="6">
    <location>
        <begin position="1526"/>
        <end position="1535"/>
    </location>
</feature>
<feature type="compositionally biased region" description="Acidic residues" evidence="6">
    <location>
        <begin position="2152"/>
        <end position="2180"/>
    </location>
</feature>
<dbReference type="GO" id="GO:0060041">
    <property type="term" value="P:retina development in camera-type eye"/>
    <property type="evidence" value="ECO:0007669"/>
    <property type="project" value="TreeGrafter"/>
</dbReference>
<feature type="compositionally biased region" description="Basic and acidic residues" evidence="6">
    <location>
        <begin position="2008"/>
        <end position="2018"/>
    </location>
</feature>
<feature type="compositionally biased region" description="Basic and acidic residues" evidence="6">
    <location>
        <begin position="2123"/>
        <end position="2139"/>
    </location>
</feature>
<comment type="caution">
    <text evidence="8">The sequence shown here is derived from an EMBL/GenBank/DDBJ whole genome shotgun (WGS) entry which is preliminary data.</text>
</comment>
<feature type="compositionally biased region" description="Basic and acidic residues" evidence="6">
    <location>
        <begin position="1172"/>
        <end position="1181"/>
    </location>
</feature>
<dbReference type="GO" id="GO:0005930">
    <property type="term" value="C:axoneme"/>
    <property type="evidence" value="ECO:0007669"/>
    <property type="project" value="TreeGrafter"/>
</dbReference>
<feature type="compositionally biased region" description="Basic and acidic residues" evidence="6">
    <location>
        <begin position="1269"/>
        <end position="1282"/>
    </location>
</feature>
<feature type="compositionally biased region" description="Basic and acidic residues" evidence="6">
    <location>
        <begin position="1051"/>
        <end position="1061"/>
    </location>
</feature>
<feature type="region of interest" description="Disordered" evidence="6">
    <location>
        <begin position="1443"/>
        <end position="1471"/>
    </location>
</feature>
<dbReference type="SMART" id="SM00537">
    <property type="entry name" value="DCX"/>
    <property type="match status" value="1"/>
</dbReference>
<keyword evidence="5" id="KW-0966">Cell projection</keyword>
<feature type="compositionally biased region" description="Low complexity" evidence="6">
    <location>
        <begin position="930"/>
        <end position="942"/>
    </location>
</feature>
<evidence type="ECO:0000256" key="4">
    <source>
        <dbReference type="ARBA" id="ARBA00022737"/>
    </source>
</evidence>
<feature type="compositionally biased region" description="Polar residues" evidence="6">
    <location>
        <begin position="780"/>
        <end position="791"/>
    </location>
</feature>
<feature type="compositionally biased region" description="Low complexity" evidence="6">
    <location>
        <begin position="986"/>
        <end position="1002"/>
    </location>
</feature>
<evidence type="ECO:0000313" key="9">
    <source>
        <dbReference type="Proteomes" id="UP000316079"/>
    </source>
</evidence>
<evidence type="ECO:0000256" key="2">
    <source>
        <dbReference type="ARBA" id="ARBA00004496"/>
    </source>
</evidence>
<dbReference type="Proteomes" id="UP000316079">
    <property type="component" value="Unassembled WGS sequence"/>
</dbReference>
<name>A0A553RF05_9TELE</name>
<dbReference type="InterPro" id="IPR036572">
    <property type="entry name" value="Doublecortin_dom_sf"/>
</dbReference>
<feature type="compositionally biased region" description="Basic and acidic residues" evidence="6">
    <location>
        <begin position="1669"/>
        <end position="1679"/>
    </location>
</feature>
<feature type="compositionally biased region" description="Polar residues" evidence="6">
    <location>
        <begin position="886"/>
        <end position="900"/>
    </location>
</feature>
<feature type="region of interest" description="Disordered" evidence="6">
    <location>
        <begin position="1259"/>
        <end position="1333"/>
    </location>
</feature>
<proteinExistence type="predicted"/>
<feature type="region of interest" description="Disordered" evidence="6">
    <location>
        <begin position="1931"/>
        <end position="2278"/>
    </location>
</feature>
<dbReference type="Pfam" id="PF03607">
    <property type="entry name" value="DCX"/>
    <property type="match status" value="1"/>
</dbReference>
<gene>
    <name evidence="8" type="ORF">DNTS_018048</name>
</gene>
<feature type="compositionally biased region" description="Basic and acidic residues" evidence="6">
    <location>
        <begin position="1089"/>
        <end position="1098"/>
    </location>
</feature>
<feature type="compositionally biased region" description="Acidic residues" evidence="6">
    <location>
        <begin position="1621"/>
        <end position="1634"/>
    </location>
</feature>
<feature type="non-terminal residue" evidence="8">
    <location>
        <position position="2278"/>
    </location>
</feature>
<reference evidence="8 9" key="1">
    <citation type="journal article" date="2019" name="Sci. Data">
        <title>Hybrid genome assembly and annotation of Danionella translucida.</title>
        <authorList>
            <person name="Kadobianskyi M."/>
            <person name="Schulze L."/>
            <person name="Schuelke M."/>
            <person name="Judkewitz B."/>
        </authorList>
    </citation>
    <scope>NUCLEOTIDE SEQUENCE [LARGE SCALE GENOMIC DNA]</scope>
    <source>
        <strain evidence="8 9">Bolton</strain>
    </source>
</reference>
<feature type="region of interest" description="Disordered" evidence="6">
    <location>
        <begin position="245"/>
        <end position="271"/>
    </location>
</feature>
<protein>
    <recommendedName>
        <fullName evidence="7">Doublecortin domain-containing protein</fullName>
    </recommendedName>
</protein>
<sequence length="2278" mass="255354">MEESMSSWSGPDHTPGLSPSNLKGYVVTGLSLPYSGLCPATLLGLVCNPPRSPWTYFRVLGEKKDCLQAEALHLQHEVSHLQCWVVAASEETDEGVQSVHCIFILSCRTIPFPGVISGSRPSAGHALLLSWLFRAALVALQLALAPGETREFNHDYKTVIPSNWPLNLVEMASHKQSFQCFHTIPDETPLQLPSPHDHCSATSLRAQQEPLEDRHCCLCAEHKSAKVMTSGALSNPWNQYQTNLDCTSQRPEEGPDLAEERKLGRSHSHRRSRKIVLVKNSDPSVCRSIVLRRRSLRSLSFFMEEASELMHFLIRKLYTVQGHKIESVQSLLQCPSTVVCVGREPFHPLLMESFTRPSVDKLPHLNTKSDDKTAKKNVNFGLETKRSVIHPRCDGFPNRLNSLPPKHRCDYTHAGENVMDNDIEKRVLVNKDGSLSMRMKVRFRLLHNETLHWSTEVTKSKSTFNESQITSDDACSLTHGSEESCSEADPLCAGDAGEAPKRYLRCYEEPHCRHCCGHCREYDIWKHPPVPPSQQEVRHIRSSSSSASSCRIVSKKASMDSGHTVSSEEYIVEKSTCIQKTFGQQCNTTIEQCTINHCCSQSEISSVSSKAKSPTLVEDKNASIPVPDDEERYNIVSPNPTKDQLNFSQMQEDERPVSVVSTSSQVLASLKEDPDDDDDDEDAFNLSGFKNHKEDMQRIGVGTESCKSAASLCNLSPRPRSKDSSSSKRSRKSTNSEPEIRSEASTSPKALLGTKPCKCGHTKNSSQASEPSEAVHQRSKSSGSTKLPSDLSSDERLNGEITEERSSSAISLKSNKSLKPDVSELLEQDLRASSALSTKSDISKQNEVSDILSEVRTSSAMSFQSNTSMRSRKSETDMDELGERPNVNTEGRPGSSNANLSDLKAFDEESAIKRMTNEDETTDKRKEAVSSRAASSVSLKSDSSLRTKSEISGIEQGEQSLQIPNTSPKKKRHESETGAEEKPAGKRSQSSLSSKSKTSTRSTRSKVDQENNHERASSATHAVDMPLSVTSCKSIASKESENLKVPPGIVQKEECLNEERSQSGMSTRSSLSARSNKSSVSEDVSDEPSDSKVPEEQRASSALSVKSNLSTSSKKSTTPSKEIDDTKETKKEIGSTSVKNSGVIDNKSEGDGSKRSEKPKRFDSSVQLLDFGPKDEDGKREKYQELMSMLKSLWLSDPMDRERSSEEKSKLVIEDLKAKSSSGVDVSSGSTGSGKSSVNDSTQFQINIECDAQNALTKVQEVDETTEAEASKINDTNEEKLQNDTPCSDETIRSNVSPRETPLSSNKSSGNIPTKGDNESDRQEDTSSGSAPVQQRVLLSKRLSQDPDPVWVLNLLNKLEKQFMTHYVDAMAEFKVRWNLDDSEQLDTMICELEDEVHKRIQLSIDRELKKIKGRAGRPRPPNETMSRESTLRMEQRRRRLKVMRNQSIDQQPANSDDENTLTGTDFSDQRSDDDYCPCESCLKKKMASKSVLPAEMLNTAPVMMDFDLRRILQIKKSSSANEKIEEVESCRMEEDSNLENDGAGEKDEESQEISIPKAQEIEETDEMFNDTKTLDHEAPLQDTKPNASDIVNSCKKYSELNEDIANGGIAKCDEQVEVGPSDEDETAEEDEQVEVGQTAEDKTTEDDEQVEVGPSDKDETAEEDEQMEQQKKMNKLKLDNQLKIEQQKKMNKLKLDKLLKMEQQEKMNKLMLDQVMKMKQQKKMNKLKLNKLLKMKQQKTMNKLKTKDETAEEDGTLKGPRIKMKQQKKMNKLKLDKLLKMKQQKTMNKLKLDQVIKMKQQKKMNMLKLDKLLKMKQQKKMNMLKLDRLLKMKQQKKMNKLKLDQVIKMKQQKKMNKLKLDQGIKMKQQKKMNKLKLDQVIKMKQQKKMNKLKLDKLLKMKQQKTMNKLKLDQVIKMKQQKKMNMLKLDKLLKMKQQKKMNKMNDKDETAEDDESLEETTSECKTAKDDPVEEHNGTGNETDEHFHNFEDGDGQNATDSDDAGEIVTAKEHTAKERETVEDETEEIFTGENISGNVSVEKTSNDENSCEESTEPEGENVVSVEDGNAESEQTSDQDRLEEGADHSQSDIEEDVESHDGLITCRIAKEEPFLRNNGDAVMDSIDDKDKESSKENNDRANKCGLGFNLGESAEAGDEADEDSETDEESEDGAYADGEDSETDEHSQVVDFKAEPNNKASDGANKQLESVQEDDEAEDDESQEHARDEAKEGSCVRKDQVKAFKKTEEGKLSDITEDTAEDEDQTNGTIDDSEYSELKSS</sequence>
<evidence type="ECO:0000256" key="6">
    <source>
        <dbReference type="SAM" id="MobiDB-lite"/>
    </source>
</evidence>
<feature type="compositionally biased region" description="Acidic residues" evidence="6">
    <location>
        <begin position="2252"/>
        <end position="2272"/>
    </location>
</feature>
<comment type="subcellular location">
    <subcellularLocation>
        <location evidence="1">Cell projection</location>
    </subcellularLocation>
    <subcellularLocation>
        <location evidence="2">Cytoplasm</location>
    </subcellularLocation>
</comment>
<feature type="region of interest" description="Disordered" evidence="6">
    <location>
        <begin position="1414"/>
        <end position="1433"/>
    </location>
</feature>
<feature type="compositionally biased region" description="Basic and acidic residues" evidence="6">
    <location>
        <begin position="1005"/>
        <end position="1016"/>
    </location>
</feature>
<feature type="compositionally biased region" description="Polar residues" evidence="6">
    <location>
        <begin position="1283"/>
        <end position="1312"/>
    </location>
</feature>
<feature type="compositionally biased region" description="Polar residues" evidence="6">
    <location>
        <begin position="636"/>
        <end position="650"/>
    </location>
</feature>
<feature type="region of interest" description="Disordered" evidence="6">
    <location>
        <begin position="670"/>
        <end position="689"/>
    </location>
</feature>
<dbReference type="GO" id="GO:0035556">
    <property type="term" value="P:intracellular signal transduction"/>
    <property type="evidence" value="ECO:0007669"/>
    <property type="project" value="InterPro"/>
</dbReference>
<dbReference type="InterPro" id="IPR003533">
    <property type="entry name" value="Doublecortin_dom"/>
</dbReference>
<feature type="compositionally biased region" description="Basic and acidic residues" evidence="6">
    <location>
        <begin position="904"/>
        <end position="929"/>
    </location>
</feature>
<evidence type="ECO:0000256" key="1">
    <source>
        <dbReference type="ARBA" id="ARBA00004316"/>
    </source>
</evidence>
<feature type="compositionally biased region" description="Acidic residues" evidence="6">
    <location>
        <begin position="673"/>
        <end position="683"/>
    </location>
</feature>
<feature type="compositionally biased region" description="Basic and acidic residues" evidence="6">
    <location>
        <begin position="793"/>
        <end position="806"/>
    </location>
</feature>
<feature type="region of interest" description="Disordered" evidence="6">
    <location>
        <begin position="610"/>
        <end position="664"/>
    </location>
</feature>
<feature type="compositionally biased region" description="Acidic residues" evidence="6">
    <location>
        <begin position="2208"/>
        <end position="2219"/>
    </location>
</feature>
<dbReference type="PROSITE" id="PS50309">
    <property type="entry name" value="DC"/>
    <property type="match status" value="1"/>
</dbReference>
<feature type="compositionally biased region" description="Basic and acidic residues" evidence="6">
    <location>
        <begin position="1146"/>
        <end position="1163"/>
    </location>
</feature>
<feature type="region of interest" description="Disordered" evidence="6">
    <location>
        <begin position="1607"/>
        <end position="1679"/>
    </location>
</feature>
<feature type="compositionally biased region" description="Polar residues" evidence="6">
    <location>
        <begin position="957"/>
        <end position="967"/>
    </location>
</feature>
<feature type="region of interest" description="Disordered" evidence="6">
    <location>
        <begin position="711"/>
        <end position="818"/>
    </location>
</feature>
<feature type="compositionally biased region" description="Polar residues" evidence="6">
    <location>
        <begin position="1445"/>
        <end position="1467"/>
    </location>
</feature>
<feature type="compositionally biased region" description="Polar residues" evidence="6">
    <location>
        <begin position="2031"/>
        <end position="2041"/>
    </location>
</feature>
<feature type="compositionally biased region" description="Acidic residues" evidence="6">
    <location>
        <begin position="2047"/>
        <end position="2057"/>
    </location>
</feature>
<keyword evidence="9" id="KW-1185">Reference proteome</keyword>
<evidence type="ECO:0000256" key="3">
    <source>
        <dbReference type="ARBA" id="ARBA00022490"/>
    </source>
</evidence>
<dbReference type="GO" id="GO:0035082">
    <property type="term" value="P:axoneme assembly"/>
    <property type="evidence" value="ECO:0007669"/>
    <property type="project" value="TreeGrafter"/>
</dbReference>
<accession>A0A553RF05</accession>
<dbReference type="OrthoDB" id="9895813at2759"/>